<name>A0A174U0D0_9BACE</name>
<dbReference type="EMBL" id="CZBL01000007">
    <property type="protein sequence ID" value="CUQ16074.1"/>
    <property type="molecule type" value="Genomic_DNA"/>
</dbReference>
<proteinExistence type="predicted"/>
<keyword evidence="1" id="KW-1133">Transmembrane helix</keyword>
<organism evidence="2 3">
    <name type="scientific">Bacteroides caccae</name>
    <dbReference type="NCBI Taxonomy" id="47678"/>
    <lineage>
        <taxon>Bacteria</taxon>
        <taxon>Pseudomonadati</taxon>
        <taxon>Bacteroidota</taxon>
        <taxon>Bacteroidia</taxon>
        <taxon>Bacteroidales</taxon>
        <taxon>Bacteroidaceae</taxon>
        <taxon>Bacteroides</taxon>
    </lineage>
</organism>
<feature type="transmembrane region" description="Helical" evidence="1">
    <location>
        <begin position="129"/>
        <end position="148"/>
    </location>
</feature>
<evidence type="ECO:0000256" key="1">
    <source>
        <dbReference type="SAM" id="Phobius"/>
    </source>
</evidence>
<gene>
    <name evidence="2" type="ORF">ERS852558_02017</name>
</gene>
<sequence length="155" mass="18265">MKIKVPNIISLWVEKYYPLLFTIVICVLLYVFRSMPVINYLYISVYDDTFLTAILTALSIIFGFLLTALTTLYQSPSRAVKEIKQVGRFDELISYNKKAVKWVFFSVVFTAVFLLSFKLDSKIPHYDYFVGVWLYITVYSTFLSYRFLDIFYVLL</sequence>
<feature type="transmembrane region" description="Helical" evidence="1">
    <location>
        <begin position="99"/>
        <end position="117"/>
    </location>
</feature>
<evidence type="ECO:0000313" key="3">
    <source>
        <dbReference type="Proteomes" id="UP000095725"/>
    </source>
</evidence>
<feature type="transmembrane region" description="Helical" evidence="1">
    <location>
        <begin position="20"/>
        <end position="43"/>
    </location>
</feature>
<keyword evidence="1" id="KW-0812">Transmembrane</keyword>
<reference evidence="2 3" key="1">
    <citation type="submission" date="2015-09" db="EMBL/GenBank/DDBJ databases">
        <authorList>
            <consortium name="Pathogen Informatics"/>
        </authorList>
    </citation>
    <scope>NUCLEOTIDE SEQUENCE [LARGE SCALE GENOMIC DNA]</scope>
    <source>
        <strain evidence="2 3">2789STDY5834946</strain>
    </source>
</reference>
<feature type="transmembrane region" description="Helical" evidence="1">
    <location>
        <begin position="49"/>
        <end position="73"/>
    </location>
</feature>
<evidence type="ECO:0000313" key="2">
    <source>
        <dbReference type="EMBL" id="CUQ16074.1"/>
    </source>
</evidence>
<accession>A0A174U0D0</accession>
<keyword evidence="1" id="KW-0472">Membrane</keyword>
<dbReference type="AlphaFoldDB" id="A0A174U0D0"/>
<dbReference type="Proteomes" id="UP000095725">
    <property type="component" value="Unassembled WGS sequence"/>
</dbReference>
<protein>
    <submittedName>
        <fullName evidence="2">Uncharacterized protein</fullName>
    </submittedName>
</protein>